<evidence type="ECO:0000256" key="1">
    <source>
        <dbReference type="SAM" id="MobiDB-lite"/>
    </source>
</evidence>
<dbReference type="AlphaFoldDB" id="A0A0E9PSM5"/>
<dbReference type="EMBL" id="GBXM01101477">
    <property type="protein sequence ID" value="JAH07100.1"/>
    <property type="molecule type" value="Transcribed_RNA"/>
</dbReference>
<name>A0A0E9PSM5_ANGAN</name>
<reference evidence="2" key="2">
    <citation type="journal article" date="2015" name="Fish Shellfish Immunol.">
        <title>Early steps in the European eel (Anguilla anguilla)-Vibrio vulnificus interaction in the gills: Role of the RtxA13 toxin.</title>
        <authorList>
            <person name="Callol A."/>
            <person name="Pajuelo D."/>
            <person name="Ebbesson L."/>
            <person name="Teles M."/>
            <person name="MacKenzie S."/>
            <person name="Amaro C."/>
        </authorList>
    </citation>
    <scope>NUCLEOTIDE SEQUENCE</scope>
</reference>
<evidence type="ECO:0000313" key="2">
    <source>
        <dbReference type="EMBL" id="JAH07100.1"/>
    </source>
</evidence>
<organism evidence="2">
    <name type="scientific">Anguilla anguilla</name>
    <name type="common">European freshwater eel</name>
    <name type="synonym">Muraena anguilla</name>
    <dbReference type="NCBI Taxonomy" id="7936"/>
    <lineage>
        <taxon>Eukaryota</taxon>
        <taxon>Metazoa</taxon>
        <taxon>Chordata</taxon>
        <taxon>Craniata</taxon>
        <taxon>Vertebrata</taxon>
        <taxon>Euteleostomi</taxon>
        <taxon>Actinopterygii</taxon>
        <taxon>Neopterygii</taxon>
        <taxon>Teleostei</taxon>
        <taxon>Anguilliformes</taxon>
        <taxon>Anguillidae</taxon>
        <taxon>Anguilla</taxon>
    </lineage>
</organism>
<sequence>MGEGEMDSLPPTPTPSYCLVSSHSGSIVKK</sequence>
<proteinExistence type="predicted"/>
<accession>A0A0E9PSM5</accession>
<feature type="region of interest" description="Disordered" evidence="1">
    <location>
        <begin position="1"/>
        <end position="30"/>
    </location>
</feature>
<protein>
    <submittedName>
        <fullName evidence="2">Uncharacterized protein</fullName>
    </submittedName>
</protein>
<reference evidence="2" key="1">
    <citation type="submission" date="2014-11" db="EMBL/GenBank/DDBJ databases">
        <authorList>
            <person name="Amaro Gonzalez C."/>
        </authorList>
    </citation>
    <scope>NUCLEOTIDE SEQUENCE</scope>
</reference>
<feature type="compositionally biased region" description="Polar residues" evidence="1">
    <location>
        <begin position="19"/>
        <end position="30"/>
    </location>
</feature>